<evidence type="ECO:0000313" key="4">
    <source>
        <dbReference type="EMBL" id="MBB6409280.1"/>
    </source>
</evidence>
<dbReference type="GO" id="GO:0016020">
    <property type="term" value="C:membrane"/>
    <property type="evidence" value="ECO:0007669"/>
    <property type="project" value="GOC"/>
</dbReference>
<protein>
    <recommendedName>
        <fullName evidence="3">Calcineurin-like phosphoesterase domain-containing protein</fullName>
    </recommendedName>
</protein>
<evidence type="ECO:0000256" key="1">
    <source>
        <dbReference type="ARBA" id="ARBA00022723"/>
    </source>
</evidence>
<dbReference type="InterPro" id="IPR004843">
    <property type="entry name" value="Calcineurin-like_PHP"/>
</dbReference>
<proteinExistence type="predicted"/>
<dbReference type="EMBL" id="JACHEF010000002">
    <property type="protein sequence ID" value="MBB6409280.1"/>
    <property type="molecule type" value="Genomic_DNA"/>
</dbReference>
<dbReference type="SUPFAM" id="SSF56300">
    <property type="entry name" value="Metallo-dependent phosphatases"/>
    <property type="match status" value="1"/>
</dbReference>
<dbReference type="PANTHER" id="PTHR31302">
    <property type="entry name" value="TRANSMEMBRANE PROTEIN WITH METALLOPHOSPHOESTERASE DOMAIN-RELATED"/>
    <property type="match status" value="1"/>
</dbReference>
<evidence type="ECO:0000313" key="5">
    <source>
        <dbReference type="Proteomes" id="UP000556329"/>
    </source>
</evidence>
<dbReference type="Proteomes" id="UP000556329">
    <property type="component" value="Unassembled WGS sequence"/>
</dbReference>
<comment type="caution">
    <text evidence="4">The sequence shown here is derived from an EMBL/GenBank/DDBJ whole genome shotgun (WGS) entry which is preliminary data.</text>
</comment>
<dbReference type="AlphaFoldDB" id="A0A841PEN9"/>
<dbReference type="InterPro" id="IPR029052">
    <property type="entry name" value="Metallo-depent_PP-like"/>
</dbReference>
<evidence type="ECO:0000256" key="2">
    <source>
        <dbReference type="ARBA" id="ARBA00022801"/>
    </source>
</evidence>
<dbReference type="GO" id="GO:0008758">
    <property type="term" value="F:UDP-2,3-diacylglucosamine hydrolase activity"/>
    <property type="evidence" value="ECO:0007669"/>
    <property type="project" value="TreeGrafter"/>
</dbReference>
<dbReference type="InterPro" id="IPR051158">
    <property type="entry name" value="Metallophosphoesterase_sf"/>
</dbReference>
<keyword evidence="2" id="KW-0378">Hydrolase</keyword>
<sequence length="298" mass="31827">MITRRGFLHFVGGSFLSVAALSAYAVGIEPMLLTHVKRYALTPPHWPAGLKLRIIALADIHACRPWMTAERIASLVEDANAQQADLIVLLGDYIAGMPLVTGPVTPSQWASALSGLKAPLGVLSILGNHDWWGDGFAQRAGAGPTIARKALEKVGIPVLENDVARLEKDGRGVWIAGLADQLALLPTRDRSGFTGLDDLDGTLAKVSDAAPVILLAHEPDIFPTVPSRVSLTLSGHTHGGQIRLFGYSPVVPSRFGNRYAYGHVVENDRNLIVSGGLGFSIVPVRFGMRPEILSIDLG</sequence>
<gene>
    <name evidence="4" type="ORF">HNQ71_001945</name>
</gene>
<accession>A0A841PEN9</accession>
<evidence type="ECO:0000259" key="3">
    <source>
        <dbReference type="Pfam" id="PF00149"/>
    </source>
</evidence>
<keyword evidence="1" id="KW-0479">Metal-binding</keyword>
<name>A0A841PEN9_9HYPH</name>
<dbReference type="Pfam" id="PF00149">
    <property type="entry name" value="Metallophos"/>
    <property type="match status" value="1"/>
</dbReference>
<dbReference type="PANTHER" id="PTHR31302:SF31">
    <property type="entry name" value="PHOSPHODIESTERASE YAEI"/>
    <property type="match status" value="1"/>
</dbReference>
<dbReference type="Gene3D" id="3.60.21.10">
    <property type="match status" value="1"/>
</dbReference>
<dbReference type="RefSeq" id="WP_184872361.1">
    <property type="nucleotide sequence ID" value="NZ_JACHEF010000002.1"/>
</dbReference>
<feature type="domain" description="Calcineurin-like phosphoesterase" evidence="3">
    <location>
        <begin position="52"/>
        <end position="239"/>
    </location>
</feature>
<dbReference type="GO" id="GO:0009245">
    <property type="term" value="P:lipid A biosynthetic process"/>
    <property type="evidence" value="ECO:0007669"/>
    <property type="project" value="TreeGrafter"/>
</dbReference>
<reference evidence="4 5" key="1">
    <citation type="submission" date="2020-08" db="EMBL/GenBank/DDBJ databases">
        <title>Genomic Encyclopedia of Type Strains, Phase IV (KMG-IV): sequencing the most valuable type-strain genomes for metagenomic binning, comparative biology and taxonomic classification.</title>
        <authorList>
            <person name="Goeker M."/>
        </authorList>
    </citation>
    <scope>NUCLEOTIDE SEQUENCE [LARGE SCALE GENOMIC DNA]</scope>
    <source>
        <strain evidence="4 5">DSM 100039</strain>
    </source>
</reference>
<keyword evidence="5" id="KW-1185">Reference proteome</keyword>
<dbReference type="CDD" id="cd07385">
    <property type="entry name" value="MPP_YkuE_C"/>
    <property type="match status" value="1"/>
</dbReference>
<dbReference type="GO" id="GO:0046872">
    <property type="term" value="F:metal ion binding"/>
    <property type="evidence" value="ECO:0007669"/>
    <property type="project" value="UniProtKB-KW"/>
</dbReference>
<organism evidence="4 5">
    <name type="scientific">Mesorhizobium sangaii</name>
    <dbReference type="NCBI Taxonomy" id="505389"/>
    <lineage>
        <taxon>Bacteria</taxon>
        <taxon>Pseudomonadati</taxon>
        <taxon>Pseudomonadota</taxon>
        <taxon>Alphaproteobacteria</taxon>
        <taxon>Hyphomicrobiales</taxon>
        <taxon>Phyllobacteriaceae</taxon>
        <taxon>Mesorhizobium</taxon>
    </lineage>
</organism>